<name>A0ABR5N4C4_BRECH</name>
<keyword evidence="2" id="KW-1185">Reference proteome</keyword>
<proteinExistence type="predicted"/>
<dbReference type="Proteomes" id="UP000051063">
    <property type="component" value="Unassembled WGS sequence"/>
</dbReference>
<accession>A0ABR5N4C4</accession>
<comment type="caution">
    <text evidence="1">The sequence shown here is derived from an EMBL/GenBank/DDBJ whole genome shotgun (WGS) entry which is preliminary data.</text>
</comment>
<organism evidence="1 2">
    <name type="scientific">Brevibacillus choshinensis</name>
    <dbReference type="NCBI Taxonomy" id="54911"/>
    <lineage>
        <taxon>Bacteria</taxon>
        <taxon>Bacillati</taxon>
        <taxon>Bacillota</taxon>
        <taxon>Bacilli</taxon>
        <taxon>Bacillales</taxon>
        <taxon>Paenibacillaceae</taxon>
        <taxon>Brevibacillus</taxon>
    </lineage>
</organism>
<evidence type="ECO:0000313" key="2">
    <source>
        <dbReference type="Proteomes" id="UP000051063"/>
    </source>
</evidence>
<protein>
    <submittedName>
        <fullName evidence="1">Uncharacterized protein</fullName>
    </submittedName>
</protein>
<dbReference type="EMBL" id="LJJB01000013">
    <property type="protein sequence ID" value="KQL45330.1"/>
    <property type="molecule type" value="Genomic_DNA"/>
</dbReference>
<evidence type="ECO:0000313" key="1">
    <source>
        <dbReference type="EMBL" id="KQL45330.1"/>
    </source>
</evidence>
<reference evidence="1 2" key="1">
    <citation type="submission" date="2015-09" db="EMBL/GenBank/DDBJ databases">
        <title>Genome sequencing project for genomic taxonomy and phylogenomics of Bacillus-like bacteria.</title>
        <authorList>
            <person name="Liu B."/>
            <person name="Wang J."/>
            <person name="Zhu Y."/>
            <person name="Liu G."/>
            <person name="Chen Q."/>
            <person name="Chen Z."/>
            <person name="Lan J."/>
            <person name="Che J."/>
            <person name="Ge C."/>
            <person name="Shi H."/>
            <person name="Pan Z."/>
            <person name="Liu X."/>
        </authorList>
    </citation>
    <scope>NUCLEOTIDE SEQUENCE [LARGE SCALE GENOMIC DNA]</scope>
    <source>
        <strain evidence="1 2">DSM 8552</strain>
    </source>
</reference>
<sequence length="157" mass="17237">MISMLPLLLALSLTISLDSTVSVSPIHQMLRISRELATQEFDAYVHHWQKGQKLQLNHPLFSLTKVSAGPTSFQTITFTGHTNGLPGEVSLTFYTMDGDQVFTPPGTVKIARVDAEQREFQVAAVVPRLLIGRTGAIQVTFSGEGGKRAAYYVKAEF</sequence>
<gene>
    <name evidence="1" type="ORF">AN963_27755</name>
</gene>